<reference evidence="2 3" key="1">
    <citation type="submission" date="2023-03" db="EMBL/GenBank/DDBJ databases">
        <title>Draft genome sequence of Streptomyces sp. K1PA1 isolated from peat swamp forest in Thailand.</title>
        <authorList>
            <person name="Klaysubun C."/>
            <person name="Duangmal K."/>
        </authorList>
    </citation>
    <scope>NUCLEOTIDE SEQUENCE [LARGE SCALE GENOMIC DNA]</scope>
    <source>
        <strain evidence="2 3">K1PA1</strain>
    </source>
</reference>
<sequence>MSLRDEMKAGLDRARHTVADLAHRHEDRIGHGLDRAAEFVDARTGGKYGTRLQAGAGKAKEAVARLAHEDERDTGPARGTDPSGAAPGTGSAGSRPGGGPTRTPPSGDDTAPRPDGPGGDSPEPPPAA</sequence>
<gene>
    <name evidence="2" type="ORF">P3H78_29280</name>
</gene>
<accession>A0ABT6AE66</accession>
<protein>
    <submittedName>
        <fullName evidence="2">Rv0909 family putative TA system antitoxin</fullName>
    </submittedName>
</protein>
<feature type="compositionally biased region" description="Basic and acidic residues" evidence="1">
    <location>
        <begin position="58"/>
        <end position="75"/>
    </location>
</feature>
<dbReference type="Proteomes" id="UP001221150">
    <property type="component" value="Unassembled WGS sequence"/>
</dbReference>
<dbReference type="InterPro" id="IPR028037">
    <property type="entry name" value="Antitoxin_Rv0909/MT0933"/>
</dbReference>
<evidence type="ECO:0000256" key="1">
    <source>
        <dbReference type="SAM" id="MobiDB-lite"/>
    </source>
</evidence>
<evidence type="ECO:0000313" key="2">
    <source>
        <dbReference type="EMBL" id="MDF3302631.1"/>
    </source>
</evidence>
<feature type="compositionally biased region" description="Low complexity" evidence="1">
    <location>
        <begin position="82"/>
        <end position="94"/>
    </location>
</feature>
<dbReference type="RefSeq" id="WP_276112187.1">
    <property type="nucleotide sequence ID" value="NZ_JARJBB010000025.1"/>
</dbReference>
<dbReference type="Pfam" id="PF14013">
    <property type="entry name" value="MT0933_antitox"/>
    <property type="match status" value="1"/>
</dbReference>
<proteinExistence type="predicted"/>
<keyword evidence="3" id="KW-1185">Reference proteome</keyword>
<organism evidence="2 3">
    <name type="scientific">Streptomyces tropicalis</name>
    <dbReference type="NCBI Taxonomy" id="3034234"/>
    <lineage>
        <taxon>Bacteria</taxon>
        <taxon>Bacillati</taxon>
        <taxon>Actinomycetota</taxon>
        <taxon>Actinomycetes</taxon>
        <taxon>Kitasatosporales</taxon>
        <taxon>Streptomycetaceae</taxon>
        <taxon>Streptomyces</taxon>
    </lineage>
</organism>
<comment type="caution">
    <text evidence="2">The sequence shown here is derived from an EMBL/GenBank/DDBJ whole genome shotgun (WGS) entry which is preliminary data.</text>
</comment>
<name>A0ABT6AE66_9ACTN</name>
<feature type="region of interest" description="Disordered" evidence="1">
    <location>
        <begin position="48"/>
        <end position="128"/>
    </location>
</feature>
<dbReference type="EMBL" id="JARJBB010000025">
    <property type="protein sequence ID" value="MDF3302631.1"/>
    <property type="molecule type" value="Genomic_DNA"/>
</dbReference>
<evidence type="ECO:0000313" key="3">
    <source>
        <dbReference type="Proteomes" id="UP001221150"/>
    </source>
</evidence>